<dbReference type="InterPro" id="IPR050150">
    <property type="entry name" value="IgV_Light_Chain"/>
</dbReference>
<dbReference type="SMART" id="SM00406">
    <property type="entry name" value="IGv"/>
    <property type="match status" value="1"/>
</dbReference>
<reference evidence="2" key="2">
    <citation type="submission" date="2025-08" db="UniProtKB">
        <authorList>
            <consortium name="Ensembl"/>
        </authorList>
    </citation>
    <scope>IDENTIFICATION</scope>
    <source>
        <strain evidence="2">Brown Norway</strain>
    </source>
</reference>
<feature type="domain" description="Ig-like" evidence="1">
    <location>
        <begin position="1"/>
        <end position="84"/>
    </location>
</feature>
<evidence type="ECO:0000313" key="3">
    <source>
        <dbReference type="Proteomes" id="UP000002494"/>
    </source>
</evidence>
<name>A0ABK0M035_RAT</name>
<dbReference type="Pfam" id="PF07686">
    <property type="entry name" value="V-set"/>
    <property type="match status" value="1"/>
</dbReference>
<evidence type="ECO:0000313" key="2">
    <source>
        <dbReference type="Ensembl" id="ENSRNOP00000112210.1"/>
    </source>
</evidence>
<dbReference type="GeneTree" id="ENSGT00940000153094"/>
<dbReference type="PROSITE" id="PS50835">
    <property type="entry name" value="IG_LIKE"/>
    <property type="match status" value="1"/>
</dbReference>
<dbReference type="InterPro" id="IPR013783">
    <property type="entry name" value="Ig-like_fold"/>
</dbReference>
<dbReference type="Gene3D" id="2.60.40.10">
    <property type="entry name" value="Immunoglobulins"/>
    <property type="match status" value="1"/>
</dbReference>
<dbReference type="Proteomes" id="UP000002494">
    <property type="component" value="Chromosome 4"/>
</dbReference>
<dbReference type="Ensembl" id="ENSRNOT00000147331.1">
    <property type="protein sequence ID" value="ENSRNOP00000112210.1"/>
    <property type="gene ID" value="ENSRNOG00000091365.1"/>
</dbReference>
<reference evidence="2" key="1">
    <citation type="submission" date="2024-01" db="EMBL/GenBank/DDBJ databases">
        <title>GRCr8: a new rat reference genome assembly contstructed from accurate long reads and long range scaffolding.</title>
        <authorList>
            <person name="Doris P.A."/>
            <person name="Kalbfleisch T."/>
            <person name="Li K."/>
            <person name="Howe K."/>
            <person name="Wood J."/>
        </authorList>
    </citation>
    <scope>NUCLEOTIDE SEQUENCE [LARGE SCALE GENOMIC DNA]</scope>
    <source>
        <strain evidence="2">Brown Norway</strain>
    </source>
</reference>
<dbReference type="InterPro" id="IPR036179">
    <property type="entry name" value="Ig-like_dom_sf"/>
</dbReference>
<dbReference type="SMART" id="SM00409">
    <property type="entry name" value="IG"/>
    <property type="match status" value="1"/>
</dbReference>
<dbReference type="InterPro" id="IPR007110">
    <property type="entry name" value="Ig-like_dom"/>
</dbReference>
<accession>A0ABK0M035</accession>
<keyword evidence="3" id="KW-1185">Reference proteome</keyword>
<protein>
    <recommendedName>
        <fullName evidence="1">Ig-like domain-containing protein</fullName>
    </recommendedName>
</protein>
<dbReference type="InterPro" id="IPR013106">
    <property type="entry name" value="Ig_V-set"/>
</dbReference>
<organism evidence="2 3">
    <name type="scientific">Rattus norvegicus</name>
    <name type="common">Rat</name>
    <dbReference type="NCBI Taxonomy" id="10116"/>
    <lineage>
        <taxon>Eukaryota</taxon>
        <taxon>Metazoa</taxon>
        <taxon>Chordata</taxon>
        <taxon>Craniata</taxon>
        <taxon>Vertebrata</taxon>
        <taxon>Euteleostomi</taxon>
        <taxon>Mammalia</taxon>
        <taxon>Eutheria</taxon>
        <taxon>Euarchontoglires</taxon>
        <taxon>Glires</taxon>
        <taxon>Rodentia</taxon>
        <taxon>Myomorpha</taxon>
        <taxon>Muroidea</taxon>
        <taxon>Muridae</taxon>
        <taxon>Murinae</taxon>
        <taxon>Rattus</taxon>
    </lineage>
</organism>
<proteinExistence type="predicted"/>
<reference evidence="2" key="3">
    <citation type="submission" date="2025-09" db="UniProtKB">
        <authorList>
            <consortium name="Ensembl"/>
        </authorList>
    </citation>
    <scope>IDENTIFICATION</scope>
    <source>
        <strain evidence="2">Brown Norway</strain>
    </source>
</reference>
<evidence type="ECO:0000259" key="1">
    <source>
        <dbReference type="PROSITE" id="PS50835"/>
    </source>
</evidence>
<sequence length="130" mass="14005">RTVMIQSPKSMSTLGGDSVTMSCTGSQNMGSYISWNQQKPGQSPKLLISWAFNWYTGVRGYFIGSVSGITISSAQAKDLAVYYCKQHYDTPLIVLQPPTQTSLRASPDACSTHSPGLHTAHFCLGAAMPV</sequence>
<dbReference type="PANTHER" id="PTHR23267">
    <property type="entry name" value="IMMUNOGLOBULIN LIGHT CHAIN"/>
    <property type="match status" value="1"/>
</dbReference>
<dbReference type="SUPFAM" id="SSF48726">
    <property type="entry name" value="Immunoglobulin"/>
    <property type="match status" value="1"/>
</dbReference>
<dbReference type="InterPro" id="IPR003599">
    <property type="entry name" value="Ig_sub"/>
</dbReference>